<name>A0A1N7PK95_9BACT</name>
<dbReference type="Proteomes" id="UP000186026">
    <property type="component" value="Unassembled WGS sequence"/>
</dbReference>
<evidence type="ECO:0000313" key="1">
    <source>
        <dbReference type="EMBL" id="SIT10998.1"/>
    </source>
</evidence>
<dbReference type="EMBL" id="FTOP01000017">
    <property type="protein sequence ID" value="SIT10998.1"/>
    <property type="molecule type" value="Genomic_DNA"/>
</dbReference>
<accession>A0A1N7PK95</accession>
<gene>
    <name evidence="1" type="ORF">SAMN05421761_11719</name>
</gene>
<dbReference type="AlphaFoldDB" id="A0A1N7PK95"/>
<evidence type="ECO:0000313" key="2">
    <source>
        <dbReference type="Proteomes" id="UP000186026"/>
    </source>
</evidence>
<protein>
    <submittedName>
        <fullName evidence="1">Uncharacterized protein</fullName>
    </submittedName>
</protein>
<sequence>MIDVLPIRQILSNNKTEQIIDQGALEAITFSKTN</sequence>
<reference evidence="2" key="1">
    <citation type="submission" date="2017-01" db="EMBL/GenBank/DDBJ databases">
        <authorList>
            <person name="Varghese N."/>
            <person name="Submissions S."/>
        </authorList>
    </citation>
    <scope>NUCLEOTIDE SEQUENCE [LARGE SCALE GENOMIC DNA]</scope>
    <source>
        <strain evidence="2">DSM 46698</strain>
    </source>
</reference>
<proteinExistence type="predicted"/>
<organism evidence="1 2">
    <name type="scientific">Belliella pelovolcani</name>
    <dbReference type="NCBI Taxonomy" id="529505"/>
    <lineage>
        <taxon>Bacteria</taxon>
        <taxon>Pseudomonadati</taxon>
        <taxon>Bacteroidota</taxon>
        <taxon>Cytophagia</taxon>
        <taxon>Cytophagales</taxon>
        <taxon>Cyclobacteriaceae</taxon>
        <taxon>Belliella</taxon>
    </lineage>
</organism>
<keyword evidence="2" id="KW-1185">Reference proteome</keyword>